<evidence type="ECO:0000256" key="5">
    <source>
        <dbReference type="SAM" id="Coils"/>
    </source>
</evidence>
<feature type="coiled-coil region" evidence="5">
    <location>
        <begin position="88"/>
        <end position="115"/>
    </location>
</feature>
<evidence type="ECO:0000256" key="2">
    <source>
        <dbReference type="ARBA" id="ARBA00022692"/>
    </source>
</evidence>
<evidence type="ECO:0000313" key="10">
    <source>
        <dbReference type="Proteomes" id="UP000731907"/>
    </source>
</evidence>
<dbReference type="PANTHER" id="PTHR30386">
    <property type="entry name" value="MEMBRANE FUSION SUBUNIT OF EMRAB-TOLC MULTIDRUG EFFLUX PUMP"/>
    <property type="match status" value="1"/>
</dbReference>
<feature type="coiled-coil region" evidence="5">
    <location>
        <begin position="185"/>
        <end position="234"/>
    </location>
</feature>
<dbReference type="InterPro" id="IPR058781">
    <property type="entry name" value="HH_AprE-like"/>
</dbReference>
<name>A0ABS6J344_9RHOB</name>
<dbReference type="Gene3D" id="2.40.50.100">
    <property type="match status" value="1"/>
</dbReference>
<comment type="subcellular location">
    <subcellularLocation>
        <location evidence="1">Membrane</location>
        <topology evidence="1">Single-pass membrane protein</topology>
    </subcellularLocation>
</comment>
<gene>
    <name evidence="9" type="ORF">GU927_008770</name>
</gene>
<dbReference type="Pfam" id="PF25994">
    <property type="entry name" value="HH_AprE"/>
    <property type="match status" value="1"/>
</dbReference>
<accession>A0ABS6J344</accession>
<dbReference type="InterPro" id="IPR050739">
    <property type="entry name" value="MFP"/>
</dbReference>
<dbReference type="PANTHER" id="PTHR30386:SF26">
    <property type="entry name" value="TRANSPORT PROTEIN COMB"/>
    <property type="match status" value="1"/>
</dbReference>
<evidence type="ECO:0000256" key="1">
    <source>
        <dbReference type="ARBA" id="ARBA00004167"/>
    </source>
</evidence>
<dbReference type="Proteomes" id="UP000731907">
    <property type="component" value="Unassembled WGS sequence"/>
</dbReference>
<evidence type="ECO:0000256" key="4">
    <source>
        <dbReference type="ARBA" id="ARBA00023136"/>
    </source>
</evidence>
<evidence type="ECO:0000259" key="8">
    <source>
        <dbReference type="Pfam" id="PF26002"/>
    </source>
</evidence>
<evidence type="ECO:0000259" key="7">
    <source>
        <dbReference type="Pfam" id="PF25994"/>
    </source>
</evidence>
<evidence type="ECO:0000256" key="3">
    <source>
        <dbReference type="ARBA" id="ARBA00022989"/>
    </source>
</evidence>
<dbReference type="SUPFAM" id="SSF111369">
    <property type="entry name" value="HlyD-like secretion proteins"/>
    <property type="match status" value="1"/>
</dbReference>
<organism evidence="9 10">
    <name type="scientific">Paragemmobacter amnigenus</name>
    <dbReference type="NCBI Taxonomy" id="2852097"/>
    <lineage>
        <taxon>Bacteria</taxon>
        <taxon>Pseudomonadati</taxon>
        <taxon>Pseudomonadota</taxon>
        <taxon>Alphaproteobacteria</taxon>
        <taxon>Rhodobacterales</taxon>
        <taxon>Paracoccaceae</taxon>
        <taxon>Paragemmobacter</taxon>
    </lineage>
</organism>
<protein>
    <submittedName>
        <fullName evidence="9">HlyD family efflux transporter periplasmic adaptor subunit</fullName>
    </submittedName>
</protein>
<feature type="domain" description="AprE-like long alpha-helical hairpin" evidence="7">
    <location>
        <begin position="92"/>
        <end position="173"/>
    </location>
</feature>
<sequence length="390" mass="42902">MTATFDPPLDRRDRRPSATVWLIGMTVLAFLLWSAFAWVEEIVRAPGQIVPSSRPQIIQNLEGGILAELSVSEGDTVEAGQVLARLHATQYQAAVDDLTDQIATLDARRLRLEAELAGQDSFVAPPDLVARVPDIVASELSLLSARRTDLASRIAGARAVLEQAAQEEDMVRRMADRGLAPEIELTRAEKALADARARLDEVTTGAELERADDYARTQGELASLRQKLKLSQDQLSRTTLTAPLRGVVNRIAVTTIGGVVRPGEEILQIIPLDTGLFVEAKVRPADIAALREGQSATVKLSAYDYTIWGTLPATVTFVSADTFRDERSRDAEPHYRVTLRVDQDSLTERQKSIAIRPGMQAEVEFQTGGKTILTYLTKPLWRGSEALRER</sequence>
<proteinExistence type="predicted"/>
<keyword evidence="2 6" id="KW-0812">Transmembrane</keyword>
<evidence type="ECO:0000313" key="9">
    <source>
        <dbReference type="EMBL" id="MBU9697942.1"/>
    </source>
</evidence>
<evidence type="ECO:0000256" key="6">
    <source>
        <dbReference type="SAM" id="Phobius"/>
    </source>
</evidence>
<keyword evidence="4 6" id="KW-0472">Membrane</keyword>
<reference evidence="9 10" key="1">
    <citation type="submission" date="2021-06" db="EMBL/GenBank/DDBJ databases">
        <title>Rhodobacteraceae bacterium strain HSP-20.</title>
        <authorList>
            <person name="Chen W.-M."/>
        </authorList>
    </citation>
    <scope>NUCLEOTIDE SEQUENCE [LARGE SCALE GENOMIC DNA]</scope>
    <source>
        <strain evidence="9 10">HSP-20</strain>
    </source>
</reference>
<dbReference type="PRINTS" id="PR01490">
    <property type="entry name" value="RTXTOXIND"/>
</dbReference>
<feature type="domain" description="AprE-like beta-barrel" evidence="8">
    <location>
        <begin position="276"/>
        <end position="368"/>
    </location>
</feature>
<dbReference type="Pfam" id="PF26002">
    <property type="entry name" value="Beta-barrel_AprE"/>
    <property type="match status" value="1"/>
</dbReference>
<keyword evidence="5" id="KW-0175">Coiled coil</keyword>
<keyword evidence="3 6" id="KW-1133">Transmembrane helix</keyword>
<dbReference type="EMBL" id="JAAATX020000005">
    <property type="protein sequence ID" value="MBU9697942.1"/>
    <property type="molecule type" value="Genomic_DNA"/>
</dbReference>
<dbReference type="InterPro" id="IPR058982">
    <property type="entry name" value="Beta-barrel_AprE"/>
</dbReference>
<feature type="transmembrane region" description="Helical" evidence="6">
    <location>
        <begin position="20"/>
        <end position="39"/>
    </location>
</feature>
<comment type="caution">
    <text evidence="9">The sequence shown here is derived from an EMBL/GenBank/DDBJ whole genome shotgun (WGS) entry which is preliminary data.</text>
</comment>
<dbReference type="RefSeq" id="WP_161762044.1">
    <property type="nucleotide sequence ID" value="NZ_JAAATX020000005.1"/>
</dbReference>
<keyword evidence="10" id="KW-1185">Reference proteome</keyword>
<dbReference type="Gene3D" id="2.40.30.170">
    <property type="match status" value="1"/>
</dbReference>